<sequence>MLGRFGVLNRDGVAQISKVSLICNGVEDDVFLARNADAPIEQHVHRILELATTLRMPGDTATRRLYNSVVTAPKTAIIKNLVFYKTHLGTGDIISIVSALPSLVSLRCVIDAPEPWIQEIPKDEQPHTLRTKYYPLSHNFRYLGLSYTAGSSAETLAFNAATFSLLCPRFVYVDIPPKLRNSFSREVSWAMVTSFKPYADCLNKLLYK</sequence>
<accession>A0ACC1LXY4</accession>
<comment type="caution">
    <text evidence="1">The sequence shown here is derived from an EMBL/GenBank/DDBJ whole genome shotgun (WGS) entry which is preliminary data.</text>
</comment>
<keyword evidence="2" id="KW-1185">Reference proteome</keyword>
<evidence type="ECO:0000313" key="1">
    <source>
        <dbReference type="EMBL" id="KAJ2888146.1"/>
    </source>
</evidence>
<name>A0ACC1LXY4_9FUNG</name>
<evidence type="ECO:0000313" key="2">
    <source>
        <dbReference type="Proteomes" id="UP001139981"/>
    </source>
</evidence>
<protein>
    <submittedName>
        <fullName evidence="1">Uncharacterized protein</fullName>
    </submittedName>
</protein>
<reference evidence="1" key="1">
    <citation type="submission" date="2022-07" db="EMBL/GenBank/DDBJ databases">
        <title>Phylogenomic reconstructions and comparative analyses of Kickxellomycotina fungi.</title>
        <authorList>
            <person name="Reynolds N.K."/>
            <person name="Stajich J.E."/>
            <person name="Barry K."/>
            <person name="Grigoriev I.V."/>
            <person name="Crous P."/>
            <person name="Smith M.E."/>
        </authorList>
    </citation>
    <scope>NUCLEOTIDE SEQUENCE</scope>
    <source>
        <strain evidence="1">CBS 190363</strain>
    </source>
</reference>
<proteinExistence type="predicted"/>
<organism evidence="1 2">
    <name type="scientific">Coemansia aciculifera</name>
    <dbReference type="NCBI Taxonomy" id="417176"/>
    <lineage>
        <taxon>Eukaryota</taxon>
        <taxon>Fungi</taxon>
        <taxon>Fungi incertae sedis</taxon>
        <taxon>Zoopagomycota</taxon>
        <taxon>Kickxellomycotina</taxon>
        <taxon>Kickxellomycetes</taxon>
        <taxon>Kickxellales</taxon>
        <taxon>Kickxellaceae</taxon>
        <taxon>Coemansia</taxon>
    </lineage>
</organism>
<gene>
    <name evidence="1" type="ORF">IWW38_004995</name>
</gene>
<dbReference type="Proteomes" id="UP001139981">
    <property type="component" value="Unassembled WGS sequence"/>
</dbReference>
<dbReference type="EMBL" id="JANBVB010002084">
    <property type="protein sequence ID" value="KAJ2888146.1"/>
    <property type="molecule type" value="Genomic_DNA"/>
</dbReference>